<organism evidence="2 3">
    <name type="scientific">Trypanosoma rangeli SC58</name>
    <dbReference type="NCBI Taxonomy" id="429131"/>
    <lineage>
        <taxon>Eukaryota</taxon>
        <taxon>Discoba</taxon>
        <taxon>Euglenozoa</taxon>
        <taxon>Kinetoplastea</taxon>
        <taxon>Metakinetoplastina</taxon>
        <taxon>Trypanosomatida</taxon>
        <taxon>Trypanosomatidae</taxon>
        <taxon>Trypanosoma</taxon>
        <taxon>Herpetosoma</taxon>
    </lineage>
</organism>
<feature type="compositionally biased region" description="Polar residues" evidence="1">
    <location>
        <begin position="1316"/>
        <end position="1330"/>
    </location>
</feature>
<feature type="region of interest" description="Disordered" evidence="1">
    <location>
        <begin position="1160"/>
        <end position="1190"/>
    </location>
</feature>
<proteinExistence type="predicted"/>
<sequence length="1346" mass="148156">MAQPENAGTSCEFWWSHRRLLEEAAAVTGPLTAAVDIAASIDSVKAKAQEMLEATVTCNGGAMKGAGDAGVDPVQMDVWQAELIVLRNQLLEALLAAQQEQHARCDGDALRGSAEVKPETPPLRQTVHEMLLHTVVGEWTTRWASHTDADGGLASESLLDTFLDGIVFTHASKWDETGVEKAAGGGAMRDVVWTFLTDVWDMTPVEQEKWLPRLVRHAWEAFLIEMQRLEGEVQRVCAAAESCAAQERRDEACTLVCRAIRVLRMLAVPLTPAEVAGMRGLPRPHVVLTTSAKARSVVQMIARWLPVCISFLYSLTPLPRQQEEEDNDKRGEHTAGKHVNNGNEDAGDTATSPEALEWIRRLKQQVERVFALLAQLDETSPWMMILVDTMARAFYTTREDVSRLTGDQAKCGVGEELEMRQHMAIKSFLASYEKRVEVASAEAASGQWTLVEACNMKMSHVLSCALDETGRPSSLSTRVLRVLLVQRPIATLRHLLTFLCPSNHVAALCDCEAVITDKGCSSEVRSMAFVEEALKENAVARTFFPKYFSVFCAIEQALVSLCADLAGHEAEAVASADAVALVLERFIAAAMDEAFTAFSELKGAAASEWLMFLAFICHETPLFEVHMLRHVRRAARRLFAPGRRMITYLHEQIVRRERHGLAAFFLPPLRAIGVDYSTCSDQEHVSCALRYPLSAEVAYFQELPRGYYCRQPLRLALNAKNDALHFFHELLMSQTAETSSRRSSAAGGTQKAEDHAVVRDLFVDMIVHIGALVAARVRGDADRRVVTDSVAADAMSSLFFGVLRLCSSVTYWDPARRHAIQRVIAQQLCTRRPVPPPNHAGRPGMAPQGSRGNGTGEEQTPPLPMAFLLRGGCTLGDETGRAAVAAAGVPAAAETEEETTTTPHAWHDWFWNAEFEDVDARAGVAAMALLRVCNRNYMKFIPTRTLLERRATLEQHAAKQKESGAQAKAESAMEAAILRDVNLLRRQRDGTEVSSHTKLQEQHALVTTVVVETDGQAELGIVGNDTATEVQDKRPDVQKCEEEMQTSRNAAQRHVDTRPLPLAAVKSYVEALVVALIQRARISVVDGVAAGVALRKWLMTVSGLFEPQAILEVVRRVVLQANTKLTHATKLECASLSAFLGVIADDIVLPYKQSFFHHHQTHAKQQQQRQAGPVPAEAGDNERESEWLPRSLPASEKDAGMLLRILIADTTRAVTQFLEQATPLGDWKAYALTLHMRRIMGLVSRYEAAFRAALAKRLQEVGKTAVTAEGIHPVQLLAAVECPLLEKMIRPAAEVDHLFTGVLPPPPLQQQQQQPVSFSSTSGSQRNPTVVTGGGGGGGSRRRWWW</sequence>
<dbReference type="VEuPathDB" id="TriTrypDB:TRSC58_06622"/>
<evidence type="ECO:0000313" key="2">
    <source>
        <dbReference type="EMBL" id="ESL05717.1"/>
    </source>
</evidence>
<evidence type="ECO:0000256" key="1">
    <source>
        <dbReference type="SAM" id="MobiDB-lite"/>
    </source>
</evidence>
<gene>
    <name evidence="2" type="ORF">TRSC58_06622</name>
</gene>
<dbReference type="Proteomes" id="UP000031737">
    <property type="component" value="Unassembled WGS sequence"/>
</dbReference>
<feature type="region of interest" description="Disordered" evidence="1">
    <location>
        <begin position="1303"/>
        <end position="1346"/>
    </location>
</feature>
<dbReference type="EMBL" id="AUPL01006622">
    <property type="protein sequence ID" value="ESL05717.1"/>
    <property type="molecule type" value="Genomic_DNA"/>
</dbReference>
<accession>A0A061IXH5</accession>
<feature type="region of interest" description="Disordered" evidence="1">
    <location>
        <begin position="831"/>
        <end position="861"/>
    </location>
</feature>
<reference evidence="2 3" key="1">
    <citation type="submission" date="2013-07" db="EMBL/GenBank/DDBJ databases">
        <authorList>
            <person name="Stoco P.H."/>
            <person name="Wagner G."/>
            <person name="Gerber A."/>
            <person name="Zaha A."/>
            <person name="Thompson C."/>
            <person name="Bartholomeu D.C."/>
            <person name="Luckemeyer D.D."/>
            <person name="Bahia D."/>
            <person name="Loreto E."/>
            <person name="Prestes E.B."/>
            <person name="Lima F.M."/>
            <person name="Rodrigues-Luiz G."/>
            <person name="Vallejo G.A."/>
            <person name="Filho J.F."/>
            <person name="Monteiro K.M."/>
            <person name="Tyler K.M."/>
            <person name="de Almeida L.G."/>
            <person name="Ortiz M.F."/>
            <person name="Siervo M.A."/>
            <person name="de Moraes M.H."/>
            <person name="Cunha O.L."/>
            <person name="Mendonca-Neto R."/>
            <person name="Silva R."/>
            <person name="Teixeira S.M."/>
            <person name="Murta S.M."/>
            <person name="Sincero T.C."/>
            <person name="Mendes T.A."/>
            <person name="Urmenyi T.P."/>
            <person name="Silva V.G."/>
            <person name="da Rocha W.D."/>
            <person name="Andersson B."/>
            <person name="Romanha A.J."/>
            <person name="Steindel M."/>
            <person name="de Vasconcelos A.T."/>
            <person name="Grisard E.C."/>
        </authorList>
    </citation>
    <scope>NUCLEOTIDE SEQUENCE [LARGE SCALE GENOMIC DNA]</scope>
    <source>
        <strain evidence="2 3">SC58</strain>
    </source>
</reference>
<evidence type="ECO:0000313" key="3">
    <source>
        <dbReference type="Proteomes" id="UP000031737"/>
    </source>
</evidence>
<protein>
    <submittedName>
        <fullName evidence="2">Uncharacterized protein</fullName>
    </submittedName>
</protein>
<feature type="region of interest" description="Disordered" evidence="1">
    <location>
        <begin position="322"/>
        <end position="350"/>
    </location>
</feature>
<name>A0A061IXH5_TRYRA</name>
<keyword evidence="3" id="KW-1185">Reference proteome</keyword>
<comment type="caution">
    <text evidence="2">The sequence shown here is derived from an EMBL/GenBank/DDBJ whole genome shotgun (WGS) entry which is preliminary data.</text>
</comment>
<dbReference type="OrthoDB" id="273709at2759"/>